<evidence type="ECO:0008006" key="3">
    <source>
        <dbReference type="Google" id="ProtNLM"/>
    </source>
</evidence>
<accession>A0ABD7HHE9</accession>
<sequence length="172" mass="19244">MIDIMEPGENSKEVVVIPEPIMVDLSPYAMAVFSSDLDVAAKSIESSNRFSAAKYFLICLSIELALKSALLNINIPKSELKSAGHNLGKLLDEFIKHVESQFITVAEDGLIRQMVGFYDYDKEFGDSKGLVYCGTNMKSQALQAYKDLPDIKKLEKVHDKFQNHLKGNGYYL</sequence>
<organism evidence="1 2">
    <name type="scientific">Mycobacteroides abscessus</name>
    <dbReference type="NCBI Taxonomy" id="36809"/>
    <lineage>
        <taxon>Bacteria</taxon>
        <taxon>Bacillati</taxon>
        <taxon>Actinomycetota</taxon>
        <taxon>Actinomycetes</taxon>
        <taxon>Mycobacteriales</taxon>
        <taxon>Mycobacteriaceae</taxon>
        <taxon>Mycobacteroides</taxon>
    </lineage>
</organism>
<gene>
    <name evidence="1" type="ORF">D2E76_25070</name>
</gene>
<reference evidence="1 2" key="1">
    <citation type="submission" date="2018-08" db="EMBL/GenBank/DDBJ databases">
        <title>Linezolid Resistance in Mycobacterium abscessus: MIC Distribution and Comprehensive Investigation of Resistance Mechanisms.</title>
        <authorList>
            <person name="Ye M."/>
            <person name="Xu L."/>
            <person name="Zou Y."/>
            <person name="Li B."/>
            <person name="Guo Q."/>
            <person name="Zhang Y."/>
            <person name="Zhan M."/>
            <person name="Xu B."/>
            <person name="Yu F."/>
            <person name="Zhang Z."/>
            <person name="Chu H."/>
        </authorList>
    </citation>
    <scope>NUCLEOTIDE SEQUENCE [LARGE SCALE GENOMIC DNA]</scope>
    <source>
        <strain evidence="1 2">G143</strain>
    </source>
</reference>
<dbReference type="EMBL" id="QXBN01000031">
    <property type="protein sequence ID" value="RIT29521.1"/>
    <property type="molecule type" value="Genomic_DNA"/>
</dbReference>
<evidence type="ECO:0000313" key="2">
    <source>
        <dbReference type="Proteomes" id="UP000284557"/>
    </source>
</evidence>
<proteinExistence type="predicted"/>
<name>A0ABD7HHE9_9MYCO</name>
<dbReference type="RefSeq" id="WP_100472475.1">
    <property type="nucleotide sequence ID" value="NZ_CP029076.1"/>
</dbReference>
<dbReference type="AlphaFoldDB" id="A0ABD7HHE9"/>
<protein>
    <recommendedName>
        <fullName evidence="3">HEPN domain-containing protein</fullName>
    </recommendedName>
</protein>
<dbReference type="Proteomes" id="UP000284557">
    <property type="component" value="Unassembled WGS sequence"/>
</dbReference>
<comment type="caution">
    <text evidence="1">The sequence shown here is derived from an EMBL/GenBank/DDBJ whole genome shotgun (WGS) entry which is preliminary data.</text>
</comment>
<evidence type="ECO:0000313" key="1">
    <source>
        <dbReference type="EMBL" id="RIT29521.1"/>
    </source>
</evidence>